<dbReference type="Proteomes" id="UP000266669">
    <property type="component" value="Unassembled WGS sequence"/>
</dbReference>
<organism evidence="1 2">
    <name type="scientific">Leptospira stimsonii</name>
    <dbReference type="NCBI Taxonomy" id="2202203"/>
    <lineage>
        <taxon>Bacteria</taxon>
        <taxon>Pseudomonadati</taxon>
        <taxon>Spirochaetota</taxon>
        <taxon>Spirochaetia</taxon>
        <taxon>Leptospirales</taxon>
        <taxon>Leptospiraceae</taxon>
        <taxon>Leptospira</taxon>
    </lineage>
</organism>
<evidence type="ECO:0000313" key="1">
    <source>
        <dbReference type="EMBL" id="RHX88464.1"/>
    </source>
</evidence>
<sequence length="84" mass="10090">MWELPRFQQRLSEYCKIFCNSGLRKFRKARNSFLKIFFRFRNVLKTEGRKQKKENIQKIESSLCNENLVCSDKLSVEKKIVNGL</sequence>
<protein>
    <submittedName>
        <fullName evidence="1">Uncharacterized protein</fullName>
    </submittedName>
</protein>
<dbReference type="EMBL" id="QHCS01000001">
    <property type="protein sequence ID" value="RHX88464.1"/>
    <property type="molecule type" value="Genomic_DNA"/>
</dbReference>
<reference evidence="2" key="1">
    <citation type="submission" date="2018-05" db="EMBL/GenBank/DDBJ databases">
        <title>Leptospira yasudae sp. nov. and Leptospira stimsonii sp. nov., two pathogenic species of the genus Leptospira isolated from environmental sources.</title>
        <authorList>
            <person name="Casanovas-Massana A."/>
            <person name="Hamond C."/>
            <person name="Santos L.A."/>
            <person name="Hacker K.P."/>
            <person name="Balassiano I."/>
            <person name="Medeiros M.A."/>
            <person name="Reis M.G."/>
            <person name="Ko A.I."/>
            <person name="Wunder E.A."/>
        </authorList>
    </citation>
    <scope>NUCLEOTIDE SEQUENCE [LARGE SCALE GENOMIC DNA]</scope>
    <source>
        <strain evidence="2">AMB6-RJ</strain>
    </source>
</reference>
<gene>
    <name evidence="1" type="ORF">DLM78_05860</name>
</gene>
<comment type="caution">
    <text evidence="1">The sequence shown here is derived from an EMBL/GenBank/DDBJ whole genome shotgun (WGS) entry which is preliminary data.</text>
</comment>
<evidence type="ECO:0000313" key="2">
    <source>
        <dbReference type="Proteomes" id="UP000266669"/>
    </source>
</evidence>
<proteinExistence type="predicted"/>
<accession>A0A8B3CWA5</accession>
<dbReference type="AlphaFoldDB" id="A0A8B3CWA5"/>
<name>A0A8B3CWA5_9LEPT</name>